<proteinExistence type="predicted"/>
<feature type="signal peptide" evidence="1">
    <location>
        <begin position="1"/>
        <end position="31"/>
    </location>
</feature>
<accession>A0A7S2WW92</accession>
<feature type="chain" id="PRO_5031153214" evidence="1">
    <location>
        <begin position="32"/>
        <end position="130"/>
    </location>
</feature>
<organism evidence="2">
    <name type="scientific">Rhizochromulina marina</name>
    <dbReference type="NCBI Taxonomy" id="1034831"/>
    <lineage>
        <taxon>Eukaryota</taxon>
        <taxon>Sar</taxon>
        <taxon>Stramenopiles</taxon>
        <taxon>Ochrophyta</taxon>
        <taxon>Dictyochophyceae</taxon>
        <taxon>Rhizochromulinales</taxon>
        <taxon>Rhizochromulina</taxon>
    </lineage>
</organism>
<dbReference type="EMBL" id="HBHJ01030913">
    <property type="protein sequence ID" value="CAD9709415.1"/>
    <property type="molecule type" value="Transcribed_RNA"/>
</dbReference>
<dbReference type="AlphaFoldDB" id="A0A7S2WW92"/>
<sequence>MHLGGRHRSRASSVPGLHSVVLVLGVLGVSSQPLRGPGFTNQEAMAHVKEMHEWWCKGQHEESALCHALRLRDSALDRPVTPRERPSHEEIHAMHSQFCNNPRNHGKAPCVWRRVGRKHNNPSYSLFRTS</sequence>
<protein>
    <submittedName>
        <fullName evidence="2">Uncharacterized protein</fullName>
    </submittedName>
</protein>
<name>A0A7S2WW92_9STRA</name>
<keyword evidence="1" id="KW-0732">Signal</keyword>
<evidence type="ECO:0000313" key="2">
    <source>
        <dbReference type="EMBL" id="CAD9709415.1"/>
    </source>
</evidence>
<reference evidence="2" key="1">
    <citation type="submission" date="2021-01" db="EMBL/GenBank/DDBJ databases">
        <authorList>
            <person name="Corre E."/>
            <person name="Pelletier E."/>
            <person name="Niang G."/>
            <person name="Scheremetjew M."/>
            <person name="Finn R."/>
            <person name="Kale V."/>
            <person name="Holt S."/>
            <person name="Cochrane G."/>
            <person name="Meng A."/>
            <person name="Brown T."/>
            <person name="Cohen L."/>
        </authorList>
    </citation>
    <scope>NUCLEOTIDE SEQUENCE</scope>
    <source>
        <strain evidence="2">CCMP1243</strain>
    </source>
</reference>
<gene>
    <name evidence="2" type="ORF">RMAR1173_LOCUS20408</name>
</gene>
<evidence type="ECO:0000256" key="1">
    <source>
        <dbReference type="SAM" id="SignalP"/>
    </source>
</evidence>